<gene>
    <name evidence="3" type="ORF">BST19_25835</name>
</gene>
<dbReference type="Proteomes" id="UP000192293">
    <property type="component" value="Unassembled WGS sequence"/>
</dbReference>
<keyword evidence="2" id="KW-1133">Transmembrane helix</keyword>
<evidence type="ECO:0008006" key="5">
    <source>
        <dbReference type="Google" id="ProtNLM"/>
    </source>
</evidence>
<comment type="caution">
    <text evidence="3">The sequence shown here is derived from an EMBL/GenBank/DDBJ whole genome shotgun (WGS) entry which is preliminary data.</text>
</comment>
<sequence>MRTDTEKVRTTPAGDDEDTEVAESVERAESVVAEESADSGTADESATDDAPHESTKKSRRVSVSVRALAVSAVIVTLIAAVAVMTWLYIGAKENLDHQARQANDNKRAEQIALDYAVNAAIMDYKDLGPWKQNLVKGTTPELKDKLTKAGTSMEQILLPLQWSSSARPLAAKVRSHNNGVYVVDTFVSVMTKTVQAGDSLQSTATYSITIDSNNAWQITDVGGIAAMVAEK</sequence>
<keyword evidence="2" id="KW-0472">Membrane</keyword>
<proteinExistence type="predicted"/>
<feature type="region of interest" description="Disordered" evidence="1">
    <location>
        <begin position="1"/>
        <end position="61"/>
    </location>
</feature>
<feature type="transmembrane region" description="Helical" evidence="2">
    <location>
        <begin position="67"/>
        <end position="89"/>
    </location>
</feature>
<dbReference type="RefSeq" id="WP_046181944.1">
    <property type="nucleotide sequence ID" value="NZ_JACKTG010000076.1"/>
</dbReference>
<evidence type="ECO:0000313" key="4">
    <source>
        <dbReference type="Proteomes" id="UP000192293"/>
    </source>
</evidence>
<accession>A0ABX3S5N1</accession>
<evidence type="ECO:0000256" key="1">
    <source>
        <dbReference type="SAM" id="MobiDB-lite"/>
    </source>
</evidence>
<evidence type="ECO:0000313" key="3">
    <source>
        <dbReference type="EMBL" id="ORA42199.1"/>
    </source>
</evidence>
<reference evidence="3 4" key="1">
    <citation type="submission" date="2017-02" db="EMBL/GenBank/DDBJ databases">
        <title>The new phylogeny of genus Mycobacterium.</title>
        <authorList>
            <person name="Tortoli E."/>
            <person name="Trovato A."/>
            <person name="Cirillo D.M."/>
        </authorList>
    </citation>
    <scope>NUCLEOTIDE SEQUENCE [LARGE SCALE GENOMIC DNA]</scope>
    <source>
        <strain evidence="3 4">DSM 45439</strain>
    </source>
</reference>
<feature type="compositionally biased region" description="Acidic residues" evidence="1">
    <location>
        <begin position="14"/>
        <end position="23"/>
    </location>
</feature>
<protein>
    <recommendedName>
        <fullName evidence="5">Mammalian cell entry protein</fullName>
    </recommendedName>
</protein>
<name>A0ABX3S5N1_MYCBC</name>
<keyword evidence="2" id="KW-0812">Transmembrane</keyword>
<evidence type="ECO:0000256" key="2">
    <source>
        <dbReference type="SAM" id="Phobius"/>
    </source>
</evidence>
<organism evidence="3 4">
    <name type="scientific">Mycobacterium bouchedurhonense</name>
    <dbReference type="NCBI Taxonomy" id="701041"/>
    <lineage>
        <taxon>Bacteria</taxon>
        <taxon>Bacillati</taxon>
        <taxon>Actinomycetota</taxon>
        <taxon>Actinomycetes</taxon>
        <taxon>Mycobacteriales</taxon>
        <taxon>Mycobacteriaceae</taxon>
        <taxon>Mycobacterium</taxon>
        <taxon>Mycobacterium avium complex (MAC)</taxon>
    </lineage>
</organism>
<keyword evidence="4" id="KW-1185">Reference proteome</keyword>
<dbReference type="EMBL" id="MVHL01000084">
    <property type="protein sequence ID" value="ORA42199.1"/>
    <property type="molecule type" value="Genomic_DNA"/>
</dbReference>